<keyword evidence="3" id="KW-1185">Reference proteome</keyword>
<proteinExistence type="predicted"/>
<dbReference type="AlphaFoldDB" id="A0A1R3FTY0"/>
<gene>
    <name evidence="2" type="ORF">CCACVL1_31075</name>
</gene>
<dbReference type="EMBL" id="AWWV01016521">
    <property type="protein sequence ID" value="OMO49321.1"/>
    <property type="molecule type" value="Genomic_DNA"/>
</dbReference>
<evidence type="ECO:0000256" key="1">
    <source>
        <dbReference type="SAM" id="MobiDB-lite"/>
    </source>
</evidence>
<organism evidence="2 3">
    <name type="scientific">Corchorus capsularis</name>
    <name type="common">Jute</name>
    <dbReference type="NCBI Taxonomy" id="210143"/>
    <lineage>
        <taxon>Eukaryota</taxon>
        <taxon>Viridiplantae</taxon>
        <taxon>Streptophyta</taxon>
        <taxon>Embryophyta</taxon>
        <taxon>Tracheophyta</taxon>
        <taxon>Spermatophyta</taxon>
        <taxon>Magnoliopsida</taxon>
        <taxon>eudicotyledons</taxon>
        <taxon>Gunneridae</taxon>
        <taxon>Pentapetalae</taxon>
        <taxon>rosids</taxon>
        <taxon>malvids</taxon>
        <taxon>Malvales</taxon>
        <taxon>Malvaceae</taxon>
        <taxon>Grewioideae</taxon>
        <taxon>Apeibeae</taxon>
        <taxon>Corchorus</taxon>
    </lineage>
</organism>
<feature type="compositionally biased region" description="Basic and acidic residues" evidence="1">
    <location>
        <begin position="16"/>
        <end position="25"/>
    </location>
</feature>
<reference evidence="2 3" key="1">
    <citation type="submission" date="2013-09" db="EMBL/GenBank/DDBJ databases">
        <title>Corchorus capsularis genome sequencing.</title>
        <authorList>
            <person name="Alam M."/>
            <person name="Haque M.S."/>
            <person name="Islam M.S."/>
            <person name="Emdad E.M."/>
            <person name="Islam M.M."/>
            <person name="Ahmed B."/>
            <person name="Halim A."/>
            <person name="Hossen Q.M.M."/>
            <person name="Hossain M.Z."/>
            <person name="Ahmed R."/>
            <person name="Khan M.M."/>
            <person name="Islam R."/>
            <person name="Rashid M.M."/>
            <person name="Khan S.A."/>
            <person name="Rahman M.S."/>
            <person name="Alam M."/>
        </authorList>
    </citation>
    <scope>NUCLEOTIDE SEQUENCE [LARGE SCALE GENOMIC DNA]</scope>
    <source>
        <strain evidence="3">cv. CVL-1</strain>
        <tissue evidence="2">Whole seedling</tissue>
    </source>
</reference>
<accession>A0A1R3FTY0</accession>
<name>A0A1R3FTY0_COCAP</name>
<protein>
    <submittedName>
        <fullName evidence="2">Uncharacterized protein</fullName>
    </submittedName>
</protein>
<comment type="caution">
    <text evidence="2">The sequence shown here is derived from an EMBL/GenBank/DDBJ whole genome shotgun (WGS) entry which is preliminary data.</text>
</comment>
<dbReference type="Proteomes" id="UP000188268">
    <property type="component" value="Unassembled WGS sequence"/>
</dbReference>
<evidence type="ECO:0000313" key="3">
    <source>
        <dbReference type="Proteomes" id="UP000188268"/>
    </source>
</evidence>
<dbReference type="Gramene" id="OMO49321">
    <property type="protein sequence ID" value="OMO49321"/>
    <property type="gene ID" value="CCACVL1_31075"/>
</dbReference>
<feature type="region of interest" description="Disordered" evidence="1">
    <location>
        <begin position="1"/>
        <end position="25"/>
    </location>
</feature>
<evidence type="ECO:0000313" key="2">
    <source>
        <dbReference type="EMBL" id="OMO49321.1"/>
    </source>
</evidence>
<sequence length="25" mass="2944">MEPKEANRRIKVSKANSEKGQTKQW</sequence>